<reference evidence="1" key="2">
    <citation type="submission" date="2020-11" db="EMBL/GenBank/DDBJ databases">
        <authorList>
            <person name="McCartney M.A."/>
            <person name="Auch B."/>
            <person name="Kono T."/>
            <person name="Mallez S."/>
            <person name="Becker A."/>
            <person name="Gohl D.M."/>
            <person name="Silverstein K.A.T."/>
            <person name="Koren S."/>
            <person name="Bechman K.B."/>
            <person name="Herman A."/>
            <person name="Abrahante J.E."/>
            <person name="Garbe J."/>
        </authorList>
    </citation>
    <scope>NUCLEOTIDE SEQUENCE</scope>
    <source>
        <strain evidence="1">Duluth1</strain>
        <tissue evidence="1">Whole animal</tissue>
    </source>
</reference>
<dbReference type="Proteomes" id="UP000828390">
    <property type="component" value="Unassembled WGS sequence"/>
</dbReference>
<protein>
    <submittedName>
        <fullName evidence="1">Uncharacterized protein</fullName>
    </submittedName>
</protein>
<dbReference type="AlphaFoldDB" id="A0A9D4N854"/>
<reference evidence="1" key="1">
    <citation type="journal article" date="2019" name="bioRxiv">
        <title>The Genome of the Zebra Mussel, Dreissena polymorpha: A Resource for Invasive Species Research.</title>
        <authorList>
            <person name="McCartney M.A."/>
            <person name="Auch B."/>
            <person name="Kono T."/>
            <person name="Mallez S."/>
            <person name="Zhang Y."/>
            <person name="Obille A."/>
            <person name="Becker A."/>
            <person name="Abrahante J.E."/>
            <person name="Garbe J."/>
            <person name="Badalamenti J.P."/>
            <person name="Herman A."/>
            <person name="Mangelson H."/>
            <person name="Liachko I."/>
            <person name="Sullivan S."/>
            <person name="Sone E.D."/>
            <person name="Koren S."/>
            <person name="Silverstein K.A.T."/>
            <person name="Beckman K.B."/>
            <person name="Gohl D.M."/>
        </authorList>
    </citation>
    <scope>NUCLEOTIDE SEQUENCE</scope>
    <source>
        <strain evidence="1">Duluth1</strain>
        <tissue evidence="1">Whole animal</tissue>
    </source>
</reference>
<name>A0A9D4N854_DREPO</name>
<keyword evidence="2" id="KW-1185">Reference proteome</keyword>
<evidence type="ECO:0000313" key="2">
    <source>
        <dbReference type="Proteomes" id="UP000828390"/>
    </source>
</evidence>
<dbReference type="EMBL" id="JAIWYP010000001">
    <property type="protein sequence ID" value="KAH3888477.1"/>
    <property type="molecule type" value="Genomic_DNA"/>
</dbReference>
<sequence length="99" mass="10432">MGEGNVCGGIVVGEMSREETSLGRGASGIPAKGDSVVNVPLEEIIKGKYSLLYAHQAEAFLSTSIGTAILSAFERDITVSCTAVDEAHMIPILYLFLTL</sequence>
<evidence type="ECO:0000313" key="1">
    <source>
        <dbReference type="EMBL" id="KAH3888477.1"/>
    </source>
</evidence>
<proteinExistence type="predicted"/>
<comment type="caution">
    <text evidence="1">The sequence shown here is derived from an EMBL/GenBank/DDBJ whole genome shotgun (WGS) entry which is preliminary data.</text>
</comment>
<organism evidence="1 2">
    <name type="scientific">Dreissena polymorpha</name>
    <name type="common">Zebra mussel</name>
    <name type="synonym">Mytilus polymorpha</name>
    <dbReference type="NCBI Taxonomy" id="45954"/>
    <lineage>
        <taxon>Eukaryota</taxon>
        <taxon>Metazoa</taxon>
        <taxon>Spiralia</taxon>
        <taxon>Lophotrochozoa</taxon>
        <taxon>Mollusca</taxon>
        <taxon>Bivalvia</taxon>
        <taxon>Autobranchia</taxon>
        <taxon>Heteroconchia</taxon>
        <taxon>Euheterodonta</taxon>
        <taxon>Imparidentia</taxon>
        <taxon>Neoheterodontei</taxon>
        <taxon>Myida</taxon>
        <taxon>Dreissenoidea</taxon>
        <taxon>Dreissenidae</taxon>
        <taxon>Dreissena</taxon>
    </lineage>
</organism>
<accession>A0A9D4N854</accession>
<gene>
    <name evidence="1" type="ORF">DPMN_012512</name>
</gene>